<dbReference type="EMBL" id="MEUB01000011">
    <property type="protein sequence ID" value="OGC24201.1"/>
    <property type="molecule type" value="Genomic_DNA"/>
</dbReference>
<reference evidence="1 2" key="1">
    <citation type="journal article" date="2016" name="Nat. Commun.">
        <title>Thousands of microbial genomes shed light on interconnected biogeochemical processes in an aquifer system.</title>
        <authorList>
            <person name="Anantharaman K."/>
            <person name="Brown C.T."/>
            <person name="Hug L.A."/>
            <person name="Sharon I."/>
            <person name="Castelle C.J."/>
            <person name="Probst A.J."/>
            <person name="Thomas B.C."/>
            <person name="Singh A."/>
            <person name="Wilkins M.J."/>
            <person name="Karaoz U."/>
            <person name="Brodie E.L."/>
            <person name="Williams K.H."/>
            <person name="Hubbard S.S."/>
            <person name="Banfield J.F."/>
        </authorList>
    </citation>
    <scope>NUCLEOTIDE SEQUENCE [LARGE SCALE GENOMIC DNA]</scope>
</reference>
<organism evidence="1 2">
    <name type="scientific">candidate division WOR-1 bacterium RIFOXYB2_FULL_37_13</name>
    <dbReference type="NCBI Taxonomy" id="1802579"/>
    <lineage>
        <taxon>Bacteria</taxon>
        <taxon>Bacillati</taxon>
        <taxon>Saganbacteria</taxon>
    </lineage>
</organism>
<sequence>MEMGKISNNVNNTNAYARKIDLININGTPSEEEKKARGELSNAMCKLKGIYPKAFQSLTCDDPKSAGQDGKASEITSRVLDGGVKEISFVVNGTQVTIKIEPKKE</sequence>
<proteinExistence type="predicted"/>
<dbReference type="STRING" id="1802579.A2310_06620"/>
<accession>A0A1F4SUT6</accession>
<dbReference type="Proteomes" id="UP000178417">
    <property type="component" value="Unassembled WGS sequence"/>
</dbReference>
<evidence type="ECO:0000313" key="2">
    <source>
        <dbReference type="Proteomes" id="UP000178417"/>
    </source>
</evidence>
<comment type="caution">
    <text evidence="1">The sequence shown here is derived from an EMBL/GenBank/DDBJ whole genome shotgun (WGS) entry which is preliminary data.</text>
</comment>
<protein>
    <submittedName>
        <fullName evidence="1">Uncharacterized protein</fullName>
    </submittedName>
</protein>
<dbReference type="AlphaFoldDB" id="A0A1F4SUT6"/>
<name>A0A1F4SUT6_UNCSA</name>
<evidence type="ECO:0000313" key="1">
    <source>
        <dbReference type="EMBL" id="OGC24201.1"/>
    </source>
</evidence>
<gene>
    <name evidence="1" type="ORF">A2310_06620</name>
</gene>